<dbReference type="PANTHER" id="PTHR43686:SF1">
    <property type="entry name" value="AMINOTRAN_5 DOMAIN-CONTAINING PROTEIN"/>
    <property type="match status" value="1"/>
</dbReference>
<dbReference type="InterPro" id="IPR000192">
    <property type="entry name" value="Aminotrans_V_dom"/>
</dbReference>
<feature type="compositionally biased region" description="Basic and acidic residues" evidence="1">
    <location>
        <begin position="668"/>
        <end position="683"/>
    </location>
</feature>
<feature type="compositionally biased region" description="Basic and acidic residues" evidence="1">
    <location>
        <begin position="582"/>
        <end position="600"/>
    </location>
</feature>
<organism evidence="3 4">
    <name type="scientific">Mya arenaria</name>
    <name type="common">Soft-shell clam</name>
    <dbReference type="NCBI Taxonomy" id="6604"/>
    <lineage>
        <taxon>Eukaryota</taxon>
        <taxon>Metazoa</taxon>
        <taxon>Spiralia</taxon>
        <taxon>Lophotrochozoa</taxon>
        <taxon>Mollusca</taxon>
        <taxon>Bivalvia</taxon>
        <taxon>Autobranchia</taxon>
        <taxon>Heteroconchia</taxon>
        <taxon>Euheterodonta</taxon>
        <taxon>Imparidentia</taxon>
        <taxon>Neoheterodontei</taxon>
        <taxon>Myida</taxon>
        <taxon>Myoidea</taxon>
        <taxon>Myidae</taxon>
        <taxon>Mya</taxon>
    </lineage>
</organism>
<evidence type="ECO:0000313" key="3">
    <source>
        <dbReference type="EMBL" id="WAQ99995.1"/>
    </source>
</evidence>
<keyword evidence="4" id="KW-1185">Reference proteome</keyword>
<feature type="region of interest" description="Disordered" evidence="1">
    <location>
        <begin position="658"/>
        <end position="692"/>
    </location>
</feature>
<reference evidence="3" key="1">
    <citation type="submission" date="2022-11" db="EMBL/GenBank/DDBJ databases">
        <title>Centuries of genome instability and evolution in soft-shell clam transmissible cancer (bioRxiv).</title>
        <authorList>
            <person name="Hart S.F.M."/>
            <person name="Yonemitsu M.A."/>
            <person name="Giersch R.M."/>
            <person name="Beal B.F."/>
            <person name="Arriagada G."/>
            <person name="Davis B.W."/>
            <person name="Ostrander E.A."/>
            <person name="Goff S.P."/>
            <person name="Metzger M.J."/>
        </authorList>
    </citation>
    <scope>NUCLEOTIDE SEQUENCE</scope>
    <source>
        <strain evidence="3">MELC-2E11</strain>
        <tissue evidence="3">Siphon/mantle</tissue>
    </source>
</reference>
<dbReference type="PANTHER" id="PTHR43686">
    <property type="entry name" value="SULFURTRANSFERASE-RELATED"/>
    <property type="match status" value="1"/>
</dbReference>
<dbReference type="SUPFAM" id="SSF52402">
    <property type="entry name" value="Adenine nucleotide alpha hydrolases-like"/>
    <property type="match status" value="1"/>
</dbReference>
<accession>A0ABY7DYJ5</accession>
<dbReference type="Gene3D" id="3.90.1150.10">
    <property type="entry name" value="Aspartate Aminotransferase, domain 1"/>
    <property type="match status" value="1"/>
</dbReference>
<gene>
    <name evidence="3" type="ORF">MAR_024368</name>
</gene>
<dbReference type="EMBL" id="CP111014">
    <property type="protein sequence ID" value="WAQ99995.1"/>
    <property type="molecule type" value="Genomic_DNA"/>
</dbReference>
<evidence type="ECO:0000259" key="2">
    <source>
        <dbReference type="Pfam" id="PF00266"/>
    </source>
</evidence>
<sequence length="966" mass="108790">MTARDRHFYDIPLVQDVGDQNQTSNEKDVLLKYINSNLIGNGKAFSGPFGLRKVLYLDYTASGRSLEFIEDYIRDEVLPEYGNTHTTTTVTSLQTTLYRHEASPYEHHSNLLPWIEVGAKRWSGTGRQMIGCFCAASNVTGVLVDVDPATVLLHKHGALAFWDYATAAPYVKIDLNPVIAGPDQPYLSKDAVFISCHKFVGGVQTPGVLIAKKKLFKNTVPDGCGGGSVFFVRRDGHRYLQEPELKEEGGTPAIVEAVRAGLVFQLKHAKAWQDVPNLVLLGNSEAPRLPIFSFLILHEETGRFLHHNYITALLNDLFGIQARGGCACAGPYAMDILGMDEATSKNFEDLLAEDSRLDRTHLRRYREYSQREIIRPGFVRINFPYFLDEESLNFTLEAVKMVAKHAWKLLPQYMFNPETGEWRQVNFQVFKDRKWLGHISYSSGEMTYKVPPLWLQLISKITPVPLILQDCLKRAEELFMQAAKVKHQLTDHTVMFDEDSKPLRWFLLPSEAASCLQGNQSQNSYTLPFCPPSVREQLGLSPFEEHNSDEEPSEKDMRKNNMLRNVFYTFDEGEVSENVGKVSDRKLAKNEHSDNTKTSKESGNSPSSSSPERSETEKGESGICALKSVDKLNNSQNCDKSEKVDKDSTDICVRKRAGSENVVGNSKRQKDVAENDGAGENKGKQKKKGGQQWPWKSMACWWMETGFWCVSVEARTPSLSSTPSDSTSSTAGKSNCGFQKMSFDIGAVTVDPQTPSYDPSPLKKYLASLGVPYFYESQCKSTWIYTDNAWNTLVIEFTNQNTKHRSEYDNGDPYDESIMDQASNLPYECASICSFCSRMKRGIIYACARREGYNVLALGQHLDDLCEREGDLRVIRPLVYVREKDLREFAETNKLPVIAENCPACFEAPKERHRIKQLLASQEIMFPRIFPSLNAAIKPIMAINRTQLKLADILQAADGDGDDMDI</sequence>
<name>A0ABY7DYJ5_MYAAR</name>
<feature type="region of interest" description="Disordered" evidence="1">
    <location>
        <begin position="579"/>
        <end position="621"/>
    </location>
</feature>
<dbReference type="InterPro" id="IPR015421">
    <property type="entry name" value="PyrdxlP-dep_Trfase_major"/>
</dbReference>
<evidence type="ECO:0000313" key="4">
    <source>
        <dbReference type="Proteomes" id="UP001164746"/>
    </source>
</evidence>
<feature type="compositionally biased region" description="Low complexity" evidence="1">
    <location>
        <begin position="601"/>
        <end position="611"/>
    </location>
</feature>
<dbReference type="InterPro" id="IPR014729">
    <property type="entry name" value="Rossmann-like_a/b/a_fold"/>
</dbReference>
<dbReference type="Gene3D" id="3.40.50.620">
    <property type="entry name" value="HUPs"/>
    <property type="match status" value="1"/>
</dbReference>
<evidence type="ECO:0000256" key="1">
    <source>
        <dbReference type="SAM" id="MobiDB-lite"/>
    </source>
</evidence>
<dbReference type="Proteomes" id="UP001164746">
    <property type="component" value="Chromosome 3"/>
</dbReference>
<feature type="domain" description="Aminotransferase class V" evidence="2">
    <location>
        <begin position="132"/>
        <end position="266"/>
    </location>
</feature>
<dbReference type="SUPFAM" id="SSF53383">
    <property type="entry name" value="PLP-dependent transferases"/>
    <property type="match status" value="1"/>
</dbReference>
<proteinExistence type="predicted"/>
<dbReference type="Gene3D" id="3.40.640.10">
    <property type="entry name" value="Type I PLP-dependent aspartate aminotransferase-like (Major domain)"/>
    <property type="match status" value="1"/>
</dbReference>
<dbReference type="Pfam" id="PF00266">
    <property type="entry name" value="Aminotran_5"/>
    <property type="match status" value="1"/>
</dbReference>
<protein>
    <submittedName>
        <fullName evidence="3">TTCA-like protein</fullName>
    </submittedName>
</protein>
<dbReference type="InterPro" id="IPR015422">
    <property type="entry name" value="PyrdxlP-dep_Trfase_small"/>
</dbReference>
<dbReference type="InterPro" id="IPR015424">
    <property type="entry name" value="PyrdxlP-dep_Trfase"/>
</dbReference>